<feature type="region of interest" description="Disordered" evidence="1">
    <location>
        <begin position="465"/>
        <end position="499"/>
    </location>
</feature>
<dbReference type="OrthoDB" id="6344326at2759"/>
<dbReference type="AlphaFoldDB" id="A0A553NEV3"/>
<evidence type="ECO:0008006" key="5">
    <source>
        <dbReference type="Google" id="ProtNLM"/>
    </source>
</evidence>
<organism evidence="3 4">
    <name type="scientific">Tigriopus californicus</name>
    <name type="common">Marine copepod</name>
    <dbReference type="NCBI Taxonomy" id="6832"/>
    <lineage>
        <taxon>Eukaryota</taxon>
        <taxon>Metazoa</taxon>
        <taxon>Ecdysozoa</taxon>
        <taxon>Arthropoda</taxon>
        <taxon>Crustacea</taxon>
        <taxon>Multicrustacea</taxon>
        <taxon>Hexanauplia</taxon>
        <taxon>Copepoda</taxon>
        <taxon>Harpacticoida</taxon>
        <taxon>Harpacticidae</taxon>
        <taxon>Tigriopus</taxon>
    </lineage>
</organism>
<feature type="chain" id="PRO_5022235270" description="Protein unzipped" evidence="2">
    <location>
        <begin position="41"/>
        <end position="534"/>
    </location>
</feature>
<comment type="caution">
    <text evidence="3">The sequence shown here is derived from an EMBL/GenBank/DDBJ whole genome shotgun (WGS) entry which is preliminary data.</text>
</comment>
<evidence type="ECO:0000313" key="3">
    <source>
        <dbReference type="EMBL" id="TRY63977.1"/>
    </source>
</evidence>
<feature type="compositionally biased region" description="Polar residues" evidence="1">
    <location>
        <begin position="468"/>
        <end position="487"/>
    </location>
</feature>
<keyword evidence="4" id="KW-1185">Reference proteome</keyword>
<feature type="signal peptide" evidence="2">
    <location>
        <begin position="1"/>
        <end position="40"/>
    </location>
</feature>
<dbReference type="Proteomes" id="UP000318571">
    <property type="component" value="Chromosome 10"/>
</dbReference>
<keyword evidence="2" id="KW-0732">Signal</keyword>
<dbReference type="OMA" id="GEMSYWA"/>
<name>A0A553NEV3_TIGCA</name>
<feature type="region of interest" description="Disordered" evidence="1">
    <location>
        <begin position="239"/>
        <end position="262"/>
    </location>
</feature>
<gene>
    <name evidence="3" type="ORF">TCAL_11168</name>
</gene>
<evidence type="ECO:0000256" key="2">
    <source>
        <dbReference type="SAM" id="SignalP"/>
    </source>
</evidence>
<reference evidence="3 4" key="1">
    <citation type="journal article" date="2018" name="Nat. Ecol. Evol.">
        <title>Genomic signatures of mitonuclear coevolution across populations of Tigriopus californicus.</title>
        <authorList>
            <person name="Barreto F.S."/>
            <person name="Watson E.T."/>
            <person name="Lima T.G."/>
            <person name="Willett C.S."/>
            <person name="Edmands S."/>
            <person name="Li W."/>
            <person name="Burton R.S."/>
        </authorList>
    </citation>
    <scope>NUCLEOTIDE SEQUENCE [LARGE SCALE GENOMIC DNA]</scope>
    <source>
        <strain evidence="3 4">San Diego</strain>
    </source>
</reference>
<evidence type="ECO:0000313" key="4">
    <source>
        <dbReference type="Proteomes" id="UP000318571"/>
    </source>
</evidence>
<proteinExistence type="predicted"/>
<accession>A0A553NEV3</accession>
<protein>
    <recommendedName>
        <fullName evidence="5">Protein unzipped</fullName>
    </recommendedName>
</protein>
<sequence length="534" mass="60255">MSFASTMMRQQGWRGRRTSFLRVARILLFFLLISPQFVWASSTENVYITSSYGQLVTSSTLRWKSTSNQEVFYRHPTVIRHGQSSVCRGYYKNQMVQGSTDVQGRCAVGFFKELHRLEQYQVLVDGTSMARLEWFKWDIFTKLPIGLVAYTEDKTYVARYQDPETQKWHFGDLDPRRGLSGDIAVYFPDSRAMKYATKGEILMEIEPVRYMLQDIQYHMQRAKVHNQPLHLGSRILSKDRDEPADYDDDGQGGESENKGGSMSHAWSKIRSVIAYNASYSYYWGQLEGMIKALPSSASSFTHDKKINFNWGLPLKYERHRILEVPANLQAGTSIQISASAQETTTELTFTGQLVYIYADGTNKRRKVNGTYIETLLTDVRTEYGRPYFTNNGTYAPTTTTTTTVSPTTLRVTTTPDIPAQMGSAWPQHSIPSGSYVLSTTFRPRRTTEPLPTSTNPLLRFYPTVAEASPSSDGNQGMQSDEANSQRSLAPGGGRRRPITESLSSHAPIANHLSCSVMTTMSIHILLLTLSGRTQ</sequence>
<dbReference type="EMBL" id="VCGU01000458">
    <property type="protein sequence ID" value="TRY63977.1"/>
    <property type="molecule type" value="Genomic_DNA"/>
</dbReference>
<evidence type="ECO:0000256" key="1">
    <source>
        <dbReference type="SAM" id="MobiDB-lite"/>
    </source>
</evidence>